<dbReference type="AlphaFoldDB" id="A0A6J5V0S2"/>
<reference evidence="5" key="1">
    <citation type="journal article" date="2020" name="Genome Biol.">
        <title>Gamete binning: chromosome-level and haplotype-resolved genome assembly enabled by high-throughput single-cell sequencing of gamete genomes.</title>
        <authorList>
            <person name="Campoy J.A."/>
            <person name="Sun H."/>
            <person name="Goel M."/>
            <person name="Jiao W.-B."/>
            <person name="Folz-Donahue K."/>
            <person name="Wang N."/>
            <person name="Rubio M."/>
            <person name="Liu C."/>
            <person name="Kukat C."/>
            <person name="Ruiz D."/>
            <person name="Huettel B."/>
            <person name="Schneeberger K."/>
        </authorList>
    </citation>
    <scope>NUCLEOTIDE SEQUENCE [LARGE SCALE GENOMIC DNA]</scope>
    <source>
        <strain evidence="5">cv. Rojo Pasion</strain>
    </source>
</reference>
<evidence type="ECO:0000313" key="3">
    <source>
        <dbReference type="EMBL" id="CAB4311970.1"/>
    </source>
</evidence>
<reference evidence="2 4" key="2">
    <citation type="submission" date="2020-05" db="EMBL/GenBank/DDBJ databases">
        <authorList>
            <person name="Campoy J."/>
            <person name="Schneeberger K."/>
            <person name="Spophaly S."/>
        </authorList>
    </citation>
    <scope>NUCLEOTIDE SEQUENCE [LARGE SCALE GENOMIC DNA]</scope>
    <source>
        <strain evidence="2">PruArmRojPasFocal</strain>
    </source>
</reference>
<dbReference type="OrthoDB" id="1432457at2759"/>
<organism evidence="2 4">
    <name type="scientific">Prunus armeniaca</name>
    <name type="common">Apricot</name>
    <name type="synonym">Armeniaca vulgaris</name>
    <dbReference type="NCBI Taxonomy" id="36596"/>
    <lineage>
        <taxon>Eukaryota</taxon>
        <taxon>Viridiplantae</taxon>
        <taxon>Streptophyta</taxon>
        <taxon>Embryophyta</taxon>
        <taxon>Tracheophyta</taxon>
        <taxon>Spermatophyta</taxon>
        <taxon>Magnoliopsida</taxon>
        <taxon>eudicotyledons</taxon>
        <taxon>Gunneridae</taxon>
        <taxon>Pentapetalae</taxon>
        <taxon>rosids</taxon>
        <taxon>fabids</taxon>
        <taxon>Rosales</taxon>
        <taxon>Rosaceae</taxon>
        <taxon>Amygdaloideae</taxon>
        <taxon>Amygdaleae</taxon>
        <taxon>Prunus</taxon>
    </lineage>
</organism>
<dbReference type="SMART" id="SM00256">
    <property type="entry name" value="FBOX"/>
    <property type="match status" value="1"/>
</dbReference>
<dbReference type="Pfam" id="PF03478">
    <property type="entry name" value="Beta-prop_KIB1-4"/>
    <property type="match status" value="1"/>
</dbReference>
<dbReference type="PROSITE" id="PS50181">
    <property type="entry name" value="FBOX"/>
    <property type="match status" value="1"/>
</dbReference>
<dbReference type="PANTHER" id="PTHR34708:SF1">
    <property type="entry name" value="OS08G0126400 PROTEIN"/>
    <property type="match status" value="1"/>
</dbReference>
<dbReference type="EMBL" id="CAEKDK010000005">
    <property type="protein sequence ID" value="CAB4281487.1"/>
    <property type="molecule type" value="Genomic_DNA"/>
</dbReference>
<evidence type="ECO:0000259" key="1">
    <source>
        <dbReference type="PROSITE" id="PS50181"/>
    </source>
</evidence>
<proteinExistence type="predicted"/>
<dbReference type="SUPFAM" id="SSF81383">
    <property type="entry name" value="F-box domain"/>
    <property type="match status" value="1"/>
</dbReference>
<accession>A0A6J5V0S2</accession>
<dbReference type="InterPro" id="IPR005174">
    <property type="entry name" value="KIB1-4_b-propeller"/>
</dbReference>
<protein>
    <recommendedName>
        <fullName evidence="1">F-box domain-containing protein</fullName>
    </recommendedName>
</protein>
<dbReference type="PANTHER" id="PTHR34708">
    <property type="entry name" value="OS07G0440000 PROTEIN"/>
    <property type="match status" value="1"/>
</dbReference>
<dbReference type="InterPro" id="IPR001810">
    <property type="entry name" value="F-box_dom"/>
</dbReference>
<keyword evidence="5" id="KW-1185">Reference proteome</keyword>
<evidence type="ECO:0000313" key="5">
    <source>
        <dbReference type="Proteomes" id="UP000507245"/>
    </source>
</evidence>
<dbReference type="Proteomes" id="UP000507222">
    <property type="component" value="Unassembled WGS sequence"/>
</dbReference>
<sequence>MFKSQRQWSDLPSELVSDIADRLGIIELLSFRTICKAWNSASSTASAKIESTRDFEPWFLLYGMNGDDDHKDPDYQCQLLVAKSGQKYTVDLPELDGTTCLASNQGWLLLFQQGGSMFFFHPFSCMKIDLPKFPVSELSDHVAAFSSPPTSQDCTVCVVSRRSGDELELNVLHRGASEWIQHNRDELITLCTKDLSWRRHIVVSCKSKELKSPDQFFCRRDYFQSKDIRKKLGLAADASISICGTQMQPGGVGTFVFNETITGNRVQDSKSRKFKGVWIHPRLYLTSPKHESW</sequence>
<feature type="domain" description="F-box" evidence="1">
    <location>
        <begin position="5"/>
        <end position="52"/>
    </location>
</feature>
<evidence type="ECO:0000313" key="4">
    <source>
        <dbReference type="Proteomes" id="UP000507222"/>
    </source>
</evidence>
<dbReference type="Gene3D" id="1.20.1280.50">
    <property type="match status" value="1"/>
</dbReference>
<dbReference type="Proteomes" id="UP000507245">
    <property type="component" value="Unassembled WGS sequence"/>
</dbReference>
<name>A0A6J5V0S2_PRUAR</name>
<dbReference type="InterPro" id="IPR036047">
    <property type="entry name" value="F-box-like_dom_sf"/>
</dbReference>
<gene>
    <name evidence="2" type="ORF">CURHAP_LOCUS34566</name>
    <name evidence="3" type="ORF">ORAREDHAP_LOCUS34235</name>
</gene>
<evidence type="ECO:0000313" key="2">
    <source>
        <dbReference type="EMBL" id="CAB4281487.1"/>
    </source>
</evidence>
<dbReference type="Pfam" id="PF00646">
    <property type="entry name" value="F-box"/>
    <property type="match status" value="1"/>
</dbReference>
<dbReference type="EMBL" id="CAEKKB010000005">
    <property type="protein sequence ID" value="CAB4311970.1"/>
    <property type="molecule type" value="Genomic_DNA"/>
</dbReference>